<gene>
    <name evidence="1" type="ORF">PVMG_05320</name>
</gene>
<reference evidence="1 2" key="1">
    <citation type="submission" date="2011-08" db="EMBL/GenBank/DDBJ databases">
        <title>The Genome Sequence of Plasmodium vivax Mauritania I.</title>
        <authorList>
            <consortium name="The Broad Institute Genome Sequencing Platform"/>
            <consortium name="The Broad Institute Genome Sequencing Center for Infectious Disease"/>
            <person name="Neafsey D."/>
            <person name="Carlton J."/>
            <person name="Barnwell J."/>
            <person name="Collins W."/>
            <person name="Escalante A."/>
            <person name="Mullikin J."/>
            <person name="Saul A."/>
            <person name="Guigo R."/>
            <person name="Camara F."/>
            <person name="Young S.K."/>
            <person name="Zeng Q."/>
            <person name="Gargeya S."/>
            <person name="Fitzgerald M."/>
            <person name="Haas B."/>
            <person name="Abouelleil A."/>
            <person name="Alvarado L."/>
            <person name="Arachchi H.M."/>
            <person name="Berlin A."/>
            <person name="Brown A."/>
            <person name="Chapman S.B."/>
            <person name="Chen Z."/>
            <person name="Dunbar C."/>
            <person name="Freedman E."/>
            <person name="Gearin G."/>
            <person name="Gellesch M."/>
            <person name="Goldberg J."/>
            <person name="Griggs A."/>
            <person name="Gujja S."/>
            <person name="Heiman D."/>
            <person name="Howarth C."/>
            <person name="Larson L."/>
            <person name="Lui A."/>
            <person name="MacDonald P.J.P."/>
            <person name="Montmayeur A."/>
            <person name="Murphy C."/>
            <person name="Neiman D."/>
            <person name="Pearson M."/>
            <person name="Priest M."/>
            <person name="Roberts A."/>
            <person name="Saif S."/>
            <person name="Shea T."/>
            <person name="Shenoy N."/>
            <person name="Sisk P."/>
            <person name="Stolte C."/>
            <person name="Sykes S."/>
            <person name="Wortman J."/>
            <person name="Nusbaum C."/>
            <person name="Birren B."/>
        </authorList>
    </citation>
    <scope>NUCLEOTIDE SEQUENCE [LARGE SCALE GENOMIC DNA]</scope>
    <source>
        <strain evidence="1 2">Mauritania I</strain>
    </source>
</reference>
<sequence length="76" mass="9516">MNFIIIYQMHQMHHVDHQKKVNTLFLEKYTPLNHQTLLMPKQRKLYLKIYYLLKKNLLQKIKNFKKNHLLQLHYLL</sequence>
<evidence type="ECO:0000313" key="1">
    <source>
        <dbReference type="EMBL" id="KMZ95720.1"/>
    </source>
</evidence>
<dbReference type="EMBL" id="KQ234975">
    <property type="protein sequence ID" value="KMZ95720.1"/>
    <property type="molecule type" value="Genomic_DNA"/>
</dbReference>
<dbReference type="AlphaFoldDB" id="A0A0J9TJ56"/>
<dbReference type="Proteomes" id="UP000053776">
    <property type="component" value="Unassembled WGS sequence"/>
</dbReference>
<proteinExistence type="predicted"/>
<evidence type="ECO:0000313" key="2">
    <source>
        <dbReference type="Proteomes" id="UP000053776"/>
    </source>
</evidence>
<accession>A0A0J9TJ56</accession>
<name>A0A0J9TJ56_PLAVI</name>
<organism evidence="1 2">
    <name type="scientific">Plasmodium vivax Mauritania I</name>
    <dbReference type="NCBI Taxonomy" id="1035515"/>
    <lineage>
        <taxon>Eukaryota</taxon>
        <taxon>Sar</taxon>
        <taxon>Alveolata</taxon>
        <taxon>Apicomplexa</taxon>
        <taxon>Aconoidasida</taxon>
        <taxon>Haemosporida</taxon>
        <taxon>Plasmodiidae</taxon>
        <taxon>Plasmodium</taxon>
        <taxon>Plasmodium (Plasmodium)</taxon>
    </lineage>
</organism>
<protein>
    <submittedName>
        <fullName evidence="1">Uncharacterized protein</fullName>
    </submittedName>
</protein>